<keyword evidence="2" id="KW-1185">Reference proteome</keyword>
<dbReference type="EMBL" id="CP136893">
    <property type="protein sequence ID" value="WOL04825.1"/>
    <property type="molecule type" value="Genomic_DNA"/>
</dbReference>
<accession>A0AAQ3KAB0</accession>
<evidence type="ECO:0000313" key="2">
    <source>
        <dbReference type="Proteomes" id="UP001327560"/>
    </source>
</evidence>
<reference evidence="1 2" key="1">
    <citation type="submission" date="2023-10" db="EMBL/GenBank/DDBJ databases">
        <title>Chromosome-scale genome assembly provides insights into flower coloration mechanisms of Canna indica.</title>
        <authorList>
            <person name="Li C."/>
        </authorList>
    </citation>
    <scope>NUCLEOTIDE SEQUENCE [LARGE SCALE GENOMIC DNA]</scope>
    <source>
        <tissue evidence="1">Flower</tissue>
    </source>
</reference>
<dbReference type="AlphaFoldDB" id="A0AAQ3KAB0"/>
<gene>
    <name evidence="1" type="ORF">Cni_G13547</name>
</gene>
<proteinExistence type="predicted"/>
<dbReference type="Proteomes" id="UP001327560">
    <property type="component" value="Chromosome 4"/>
</dbReference>
<organism evidence="1 2">
    <name type="scientific">Canna indica</name>
    <name type="common">Indian-shot</name>
    <dbReference type="NCBI Taxonomy" id="4628"/>
    <lineage>
        <taxon>Eukaryota</taxon>
        <taxon>Viridiplantae</taxon>
        <taxon>Streptophyta</taxon>
        <taxon>Embryophyta</taxon>
        <taxon>Tracheophyta</taxon>
        <taxon>Spermatophyta</taxon>
        <taxon>Magnoliopsida</taxon>
        <taxon>Liliopsida</taxon>
        <taxon>Zingiberales</taxon>
        <taxon>Cannaceae</taxon>
        <taxon>Canna</taxon>
    </lineage>
</organism>
<evidence type="ECO:0000313" key="1">
    <source>
        <dbReference type="EMBL" id="WOL04825.1"/>
    </source>
</evidence>
<name>A0AAQ3KAB0_9LILI</name>
<sequence>MRTAHIVLYFTSLRAVRRTIEDCHVVRSIFHNHHVVVGGCQVWQCALRLQWGVTGAMSAMPRRAASEAFGATLLATRTVSCGVLHAAPNLLSDPDRTDEEDVCWFI</sequence>
<protein>
    <submittedName>
        <fullName evidence="1">Uncharacterized protein</fullName>
    </submittedName>
</protein>